<dbReference type="SUPFAM" id="SSF52540">
    <property type="entry name" value="P-loop containing nucleoside triphosphate hydrolases"/>
    <property type="match status" value="2"/>
</dbReference>
<dbReference type="Pfam" id="PF05637">
    <property type="entry name" value="Glyco_transf_34"/>
    <property type="match status" value="2"/>
</dbReference>
<dbReference type="GO" id="GO:0004386">
    <property type="term" value="F:helicase activity"/>
    <property type="evidence" value="ECO:0007669"/>
    <property type="project" value="UniProtKB-KW"/>
</dbReference>
<dbReference type="Gene3D" id="3.90.550.10">
    <property type="entry name" value="Spore Coat Polysaccharide Biosynthesis Protein SpsA, Chain A"/>
    <property type="match status" value="1"/>
</dbReference>
<evidence type="ECO:0000259" key="6">
    <source>
        <dbReference type="PROSITE" id="PS51192"/>
    </source>
</evidence>
<reference evidence="8 9" key="1">
    <citation type="submission" date="2020-04" db="EMBL/GenBank/DDBJ databases">
        <title>Perkinsus olseni comparative genomics.</title>
        <authorList>
            <person name="Bogema D.R."/>
        </authorList>
    </citation>
    <scope>NUCLEOTIDE SEQUENCE [LARGE SCALE GENOMIC DNA]</scope>
    <source>
        <strain evidence="8 9">ATCC PRA-207</strain>
    </source>
</reference>
<dbReference type="InterPro" id="IPR002464">
    <property type="entry name" value="DNA/RNA_helicase_DEAH_CS"/>
</dbReference>
<keyword evidence="5 8" id="KW-0347">Helicase</keyword>
<keyword evidence="5 8" id="KW-0547">Nucleotide-binding</keyword>
<evidence type="ECO:0000256" key="3">
    <source>
        <dbReference type="ARBA" id="ARBA00022679"/>
    </source>
</evidence>
<dbReference type="EMBL" id="JABANO010029595">
    <property type="protein sequence ID" value="KAF4713289.1"/>
    <property type="molecule type" value="Genomic_DNA"/>
</dbReference>
<feature type="non-terminal residue" evidence="8">
    <location>
        <position position="1206"/>
    </location>
</feature>
<dbReference type="CDD" id="cd18791">
    <property type="entry name" value="SF2_C_RHA"/>
    <property type="match status" value="1"/>
</dbReference>
<sequence>RLAATSVASRVAAERGEAVGADTVGYSVRFDTKNPQRPYGSVQYCTTGTLLRRLSRGLEGISHIIVDEIHERDLQTDFLLAILKSHVVGRTGIRIILMSATADVEHFARYFSLVPERQTLHIKKQQHKVTTYYLEDVCELINYDPHARRSRANCSSIGDSMFRVNRNMNSRQVLGHGYSPNVIEGVESIDERELPTHLIVSILRWTALTHGVEGGAVVVFLPGWPSIQSLLWVLKQEPEINDVFDLMPLHSQIPPEDQQRVFQKPRPGRRKCILSTNIAETSLTIEDAVYIIDTCKCKLKFFHSERQMSSLDVSWAGKSNCKQRRGRCGRVQDGYCFHLITRARYEQLQEHIMPEMMRCEMMEPILAVLRLRLGDPRYVLHACIDPPPVQAVEDALRRLMTMRAVEGNTGQLSDIGVFLADLPADPPVGLSLIYSLILGVFDKAATIAAILCQGDPSALSVQDRDLPPSAQLAPEEMMFGYAVSDISDHAHLVEVFEQWDKLYSNYGPQRASDFAWRSGYNNRSLLGVRNTRRQLVDFVYRKGPALATTTTEIGVMTAGGGLSAETRGDCTIGSTMAPAVKQWQLLTACLAAALSPKFALHDTGKQAWVQYTERAKIDRASRLSSLVKTAREPIPHMEYIVYLERYARGGAKGSVIRQCSVVDPVTIIAFSVCFDLLYDRQANEAFFERWMPIRVSEALGVILGTGVRTAIDMAMDIYAQALNGRGLELSALDYIEDIRKLLCEIMDGVSVHFGKRDRDGNMLSNPFMPLINLLLLSALVLRCTAAESPRGHWLLDKFLAEGNCDGDSGLGLTNPQRWNEVHAFVTGAELPFEDASLDALLSRVLDLLSDVLVPYGIPDPTIALECPLGTSSLLHVYAEIVLASGGDAFGPRALRIIHLAKLLYFHRFGDLGDAISISRWPVDLSRLVALASQLRQAEAADWRHEAGPSPPLPSSIIIVSFGHYPHNNTQLPYWSRTNKEAYAQLKRYKIDHHLLPLILSAHAWRNKIEAIQRRLQQGNGLDWVMWVDCDAFFMNPDDTIEGFIGRWATEEDHLLISEDANMLNSAVFLLRNSDWSRALLNRVLSLLDAPSPFSYRDNQYHEQSPLQYLLLVPGILDLSSNSTGYAAGVRLVPQKSLNAYPKETALKSSIMVHDVYEEGDWIVSFNGCGSLLDNPTCERMLAEHHRVSMEKLSKAALAPTTMAGGT</sequence>
<evidence type="ECO:0000256" key="4">
    <source>
        <dbReference type="ARBA" id="ARBA00022801"/>
    </source>
</evidence>
<dbReference type="PANTHER" id="PTHR18934:SF119">
    <property type="entry name" value="ATP-DEPENDENT RNA HELICASE A"/>
    <property type="match status" value="1"/>
</dbReference>
<evidence type="ECO:0000256" key="2">
    <source>
        <dbReference type="ARBA" id="ARBA00022676"/>
    </source>
</evidence>
<dbReference type="PROSITE" id="PS51194">
    <property type="entry name" value="HELICASE_CTER"/>
    <property type="match status" value="1"/>
</dbReference>
<dbReference type="PROSITE" id="PS51192">
    <property type="entry name" value="HELICASE_ATP_BIND_1"/>
    <property type="match status" value="1"/>
</dbReference>
<dbReference type="GO" id="GO:0016757">
    <property type="term" value="F:glycosyltransferase activity"/>
    <property type="evidence" value="ECO:0007669"/>
    <property type="project" value="UniProtKB-KW"/>
</dbReference>
<dbReference type="InterPro" id="IPR001650">
    <property type="entry name" value="Helicase_C-like"/>
</dbReference>
<dbReference type="InterPro" id="IPR014001">
    <property type="entry name" value="Helicase_ATP-bd"/>
</dbReference>
<feature type="domain" description="Helicase C-terminal" evidence="7">
    <location>
        <begin position="204"/>
        <end position="372"/>
    </location>
</feature>
<name>A0A7J6QX93_PEROL</name>
<evidence type="ECO:0000313" key="9">
    <source>
        <dbReference type="Proteomes" id="UP000553632"/>
    </source>
</evidence>
<evidence type="ECO:0000256" key="5">
    <source>
        <dbReference type="ARBA" id="ARBA00022806"/>
    </source>
</evidence>
<comment type="similarity">
    <text evidence="1">Belongs to the glycosyltransferase 34 family.</text>
</comment>
<organism evidence="8 9">
    <name type="scientific">Perkinsus olseni</name>
    <name type="common">Perkinsus atlanticus</name>
    <dbReference type="NCBI Taxonomy" id="32597"/>
    <lineage>
        <taxon>Eukaryota</taxon>
        <taxon>Sar</taxon>
        <taxon>Alveolata</taxon>
        <taxon>Perkinsozoa</taxon>
        <taxon>Perkinsea</taxon>
        <taxon>Perkinsida</taxon>
        <taxon>Perkinsidae</taxon>
        <taxon>Perkinsus</taxon>
    </lineage>
</organism>
<keyword evidence="2" id="KW-0328">Glycosyltransferase</keyword>
<protein>
    <submittedName>
        <fullName evidence="8">ATP-dependent RNA helicase A</fullName>
    </submittedName>
</protein>
<evidence type="ECO:0000259" key="7">
    <source>
        <dbReference type="PROSITE" id="PS51194"/>
    </source>
</evidence>
<evidence type="ECO:0000313" key="8">
    <source>
        <dbReference type="EMBL" id="KAF4713289.1"/>
    </source>
</evidence>
<keyword evidence="9" id="KW-1185">Reference proteome</keyword>
<proteinExistence type="inferred from homology"/>
<dbReference type="Pfam" id="PF00271">
    <property type="entry name" value="Helicase_C"/>
    <property type="match status" value="1"/>
</dbReference>
<dbReference type="GO" id="GO:0016020">
    <property type="term" value="C:membrane"/>
    <property type="evidence" value="ECO:0007669"/>
    <property type="project" value="InterPro"/>
</dbReference>
<dbReference type="AlphaFoldDB" id="A0A7J6QX93"/>
<dbReference type="Proteomes" id="UP000553632">
    <property type="component" value="Unassembled WGS sequence"/>
</dbReference>
<dbReference type="InterPro" id="IPR008630">
    <property type="entry name" value="Glyco_trans_34"/>
</dbReference>
<dbReference type="Gene3D" id="1.20.120.1080">
    <property type="match status" value="1"/>
</dbReference>
<dbReference type="SMART" id="SM00490">
    <property type="entry name" value="HELICc"/>
    <property type="match status" value="1"/>
</dbReference>
<dbReference type="SMART" id="SM00847">
    <property type="entry name" value="HA2"/>
    <property type="match status" value="1"/>
</dbReference>
<dbReference type="GO" id="GO:0003723">
    <property type="term" value="F:RNA binding"/>
    <property type="evidence" value="ECO:0007669"/>
    <property type="project" value="TreeGrafter"/>
</dbReference>
<gene>
    <name evidence="8" type="primary">DHX9_4</name>
    <name evidence="8" type="ORF">FOZ63_006827</name>
</gene>
<evidence type="ECO:0000256" key="1">
    <source>
        <dbReference type="ARBA" id="ARBA00005664"/>
    </source>
</evidence>
<dbReference type="CDD" id="cd17917">
    <property type="entry name" value="DEXHc_RHA-like"/>
    <property type="match status" value="1"/>
</dbReference>
<keyword evidence="4" id="KW-0378">Hydrolase</keyword>
<keyword evidence="5 8" id="KW-0067">ATP-binding</keyword>
<feature type="domain" description="Helicase ATP-binding" evidence="6">
    <location>
        <begin position="1"/>
        <end position="120"/>
    </location>
</feature>
<comment type="caution">
    <text evidence="8">The sequence shown here is derived from an EMBL/GenBank/DDBJ whole genome shotgun (WGS) entry which is preliminary data.</text>
</comment>
<keyword evidence="3" id="KW-0808">Transferase</keyword>
<dbReference type="InterPro" id="IPR027417">
    <property type="entry name" value="P-loop_NTPase"/>
</dbReference>
<dbReference type="PROSITE" id="PS00690">
    <property type="entry name" value="DEAH_ATP_HELICASE"/>
    <property type="match status" value="1"/>
</dbReference>
<dbReference type="GO" id="GO:0016787">
    <property type="term" value="F:hydrolase activity"/>
    <property type="evidence" value="ECO:0007669"/>
    <property type="project" value="UniProtKB-KW"/>
</dbReference>
<accession>A0A7J6QX93</accession>
<dbReference type="PANTHER" id="PTHR18934">
    <property type="entry name" value="ATP-DEPENDENT RNA HELICASE"/>
    <property type="match status" value="1"/>
</dbReference>
<dbReference type="InterPro" id="IPR007502">
    <property type="entry name" value="Helicase-assoc_dom"/>
</dbReference>
<dbReference type="Gene3D" id="3.40.50.300">
    <property type="entry name" value="P-loop containing nucleotide triphosphate hydrolases"/>
    <property type="match status" value="2"/>
</dbReference>
<dbReference type="InterPro" id="IPR029044">
    <property type="entry name" value="Nucleotide-diphossugar_trans"/>
</dbReference>